<organism evidence="2 3">
    <name type="scientific">Persicirhabdus sediminis</name>
    <dbReference type="NCBI Taxonomy" id="454144"/>
    <lineage>
        <taxon>Bacteria</taxon>
        <taxon>Pseudomonadati</taxon>
        <taxon>Verrucomicrobiota</taxon>
        <taxon>Verrucomicrobiia</taxon>
        <taxon>Verrucomicrobiales</taxon>
        <taxon>Verrucomicrobiaceae</taxon>
        <taxon>Persicirhabdus</taxon>
    </lineage>
</organism>
<name>A0A8J7MCN0_9BACT</name>
<dbReference type="AlphaFoldDB" id="A0A8J7MCN0"/>
<gene>
    <name evidence="2" type="ORF">JIN82_05585</name>
</gene>
<feature type="region of interest" description="Disordered" evidence="1">
    <location>
        <begin position="30"/>
        <end position="50"/>
    </location>
</feature>
<evidence type="ECO:0000313" key="3">
    <source>
        <dbReference type="Proteomes" id="UP000624703"/>
    </source>
</evidence>
<accession>A0A8J7MCN0</accession>
<keyword evidence="3" id="KW-1185">Reference proteome</keyword>
<sequence length="50" mass="5348">MKTDEPENSSRAGTAMMVIGIALAGRIRVDEKGPTSPADETTQRPILCEC</sequence>
<evidence type="ECO:0000313" key="2">
    <source>
        <dbReference type="EMBL" id="MBK1790626.1"/>
    </source>
</evidence>
<proteinExistence type="predicted"/>
<evidence type="ECO:0000256" key="1">
    <source>
        <dbReference type="SAM" id="MobiDB-lite"/>
    </source>
</evidence>
<dbReference type="EMBL" id="JAENIM010000029">
    <property type="protein sequence ID" value="MBK1790626.1"/>
    <property type="molecule type" value="Genomic_DNA"/>
</dbReference>
<protein>
    <submittedName>
        <fullName evidence="2">Uncharacterized protein</fullName>
    </submittedName>
</protein>
<dbReference type="Proteomes" id="UP000624703">
    <property type="component" value="Unassembled WGS sequence"/>
</dbReference>
<dbReference type="RefSeq" id="WP_200310656.1">
    <property type="nucleotide sequence ID" value="NZ_JAENIM010000029.1"/>
</dbReference>
<reference evidence="2" key="1">
    <citation type="submission" date="2021-01" db="EMBL/GenBank/DDBJ databases">
        <title>Modified the classification status of verrucomicrobia.</title>
        <authorList>
            <person name="Feng X."/>
        </authorList>
    </citation>
    <scope>NUCLEOTIDE SEQUENCE</scope>
    <source>
        <strain evidence="2">_KCTC 22039</strain>
    </source>
</reference>
<comment type="caution">
    <text evidence="2">The sequence shown here is derived from an EMBL/GenBank/DDBJ whole genome shotgun (WGS) entry which is preliminary data.</text>
</comment>